<dbReference type="AlphaFoldDB" id="A0A1I7E051"/>
<sequence>MITERVVFACVLCLLLSGMRDPFQPPPDTCKIAQLNQWLFRGMIQGKHAVGILRDAGKHWHRVTVGELLPTGWRVISITVDELQISTGKDCTPAQWRWKRDGAQNEKMDSGPYALRSALRQHSDNAARHADR</sequence>
<feature type="compositionally biased region" description="Basic and acidic residues" evidence="1">
    <location>
        <begin position="121"/>
        <end position="132"/>
    </location>
</feature>
<feature type="region of interest" description="Disordered" evidence="1">
    <location>
        <begin position="97"/>
        <end position="132"/>
    </location>
</feature>
<dbReference type="Proteomes" id="UP000199187">
    <property type="component" value="Unassembled WGS sequence"/>
</dbReference>
<evidence type="ECO:0000313" key="2">
    <source>
        <dbReference type="EMBL" id="SFU17310.1"/>
    </source>
</evidence>
<dbReference type="Pfam" id="PF10748">
    <property type="entry name" value="HofP"/>
    <property type="match status" value="1"/>
</dbReference>
<proteinExistence type="predicted"/>
<gene>
    <name evidence="2" type="ORF">SAMN05192562_10851</name>
</gene>
<protein>
    <submittedName>
        <fullName evidence="2">Pilus assembly protein HofP</fullName>
    </submittedName>
</protein>
<feature type="compositionally biased region" description="Basic and acidic residues" evidence="1">
    <location>
        <begin position="98"/>
        <end position="109"/>
    </location>
</feature>
<organism evidence="2 3">
    <name type="scientific">Kosakonia arachidis</name>
    <dbReference type="NCBI Taxonomy" id="551989"/>
    <lineage>
        <taxon>Bacteria</taxon>
        <taxon>Pseudomonadati</taxon>
        <taxon>Pseudomonadota</taxon>
        <taxon>Gammaproteobacteria</taxon>
        <taxon>Enterobacterales</taxon>
        <taxon>Enterobacteriaceae</taxon>
        <taxon>Kosakonia</taxon>
    </lineage>
</organism>
<evidence type="ECO:0000256" key="1">
    <source>
        <dbReference type="SAM" id="MobiDB-lite"/>
    </source>
</evidence>
<dbReference type="OrthoDB" id="6562856at2"/>
<dbReference type="RefSeq" id="WP_090125691.1">
    <property type="nucleotide sequence ID" value="NZ_CP045300.1"/>
</dbReference>
<dbReference type="InterPro" id="IPR019684">
    <property type="entry name" value="HofP"/>
</dbReference>
<evidence type="ECO:0000313" key="3">
    <source>
        <dbReference type="Proteomes" id="UP000199187"/>
    </source>
</evidence>
<name>A0A1I7E051_9ENTR</name>
<reference evidence="3" key="1">
    <citation type="submission" date="2016-10" db="EMBL/GenBank/DDBJ databases">
        <authorList>
            <person name="Varghese N."/>
            <person name="Submissions S."/>
        </authorList>
    </citation>
    <scope>NUCLEOTIDE SEQUENCE [LARGE SCALE GENOMIC DNA]</scope>
    <source>
        <strain evidence="3">Ah-143</strain>
    </source>
</reference>
<keyword evidence="3" id="KW-1185">Reference proteome</keyword>
<dbReference type="EMBL" id="FPAU01000008">
    <property type="protein sequence ID" value="SFU17310.1"/>
    <property type="molecule type" value="Genomic_DNA"/>
</dbReference>
<accession>A0A1I7E051</accession>